<dbReference type="Proteomes" id="UP000094801">
    <property type="component" value="Unassembled WGS sequence"/>
</dbReference>
<evidence type="ECO:0000256" key="1">
    <source>
        <dbReference type="SAM" id="MobiDB-lite"/>
    </source>
</evidence>
<reference evidence="3" key="1">
    <citation type="submission" date="2016-04" db="EMBL/GenBank/DDBJ databases">
        <title>Comparative genomics of biotechnologically important yeasts.</title>
        <authorList>
            <consortium name="DOE Joint Genome Institute"/>
            <person name="Riley R."/>
            <person name="Haridas S."/>
            <person name="Wolfe K.H."/>
            <person name="Lopes M.R."/>
            <person name="Hittinger C.T."/>
            <person name="Goker M."/>
            <person name="Salamov A."/>
            <person name="Wisecaver J."/>
            <person name="Long T.M."/>
            <person name="Aerts A.L."/>
            <person name="Barry K."/>
            <person name="Choi C."/>
            <person name="Clum A."/>
            <person name="Coughlan A.Y."/>
            <person name="Deshpande S."/>
            <person name="Douglass A.P."/>
            <person name="Hanson S.J."/>
            <person name="Klenk H.-P."/>
            <person name="Labutti K."/>
            <person name="Lapidus A."/>
            <person name="Lindquist E."/>
            <person name="Lipzen A."/>
            <person name="Meier-Kolthoff J.P."/>
            <person name="Ohm R.A."/>
            <person name="Otillar R.P."/>
            <person name="Pangilinan J."/>
            <person name="Peng Y."/>
            <person name="Rokas A."/>
            <person name="Rosa C.A."/>
            <person name="Scheuner C."/>
            <person name="Sibirny A.A."/>
            <person name="Slot J.C."/>
            <person name="Stielow J.B."/>
            <person name="Sun H."/>
            <person name="Kurtzman C.P."/>
            <person name="Blackwell M."/>
            <person name="Grigoriev I.V."/>
            <person name="Jeffries T.W."/>
        </authorList>
    </citation>
    <scope>NUCLEOTIDE SEQUENCE [LARGE SCALE GENOMIC DNA]</scope>
    <source>
        <strain evidence="3">NRRL YB-2248</strain>
    </source>
</reference>
<feature type="compositionally biased region" description="Low complexity" evidence="1">
    <location>
        <begin position="8"/>
        <end position="21"/>
    </location>
</feature>
<accession>A0A1E4T288</accession>
<sequence length="1236" mass="142792">MSATKINATRNSSSLSNSTRAPVKETGGTDINRVVNLFNDLLTQLEKEEEMQDVKARAEPVILPSFRGLRYDADLDDQLANLMKYGEPPQGIIRFLKTCRNNYNSSTHIQPTVVLSDKTTRQLMKHIPDHTFPDILILLIHCGVTFAESNTANAVDKRFRSLLRFSKIHNDKYAILNCQLQGDEVQSRDGMIKSRYSIHMLKEMVVFYCSEGNKEKSYEYLETVTNRIMSKRARSKEELAFLGELSIRVDIEFGLNLDGKQFSHTDNIFEDVITFLTDCVSKYTAMSNSKKYPEGVIDTLHLKVLHLLHQKYGYDPSLILRYIVCFYPSYQDTLKKLSIYDILHLEPSDYTIDGAPLDYLTSTRLEYSAEKSTLIQFLYKIMLLNLQNYEESVSILASSINSLNKNTGKTFQLPIDEIIASLNVNFEFGKVSSKYVCETVQTLLESNVSILNPLEKVLLQAANSKSMDVVNDLDTHRPDRITEVHPFIIHLLLSSFSDVERKDVFTTLFRLNIKWLNSEILRSILDYSIVDQDQLFSKDYRTRHIWLKNFHKDYLLNFFELFVANNASQQHIEALSELLKTKMAENHHDYDVTFSTKFLRAMLYSDNLFSSSSKINCMKDLTDYLNRIIDLLKLSTISMADVQKIHICVCEKLQDPKLIYQYLCCVYPKFLFSSTLKNRFAKASYWNPSDIQDTDLSHLLISKTEIPEEESISVFHEKLSKSLAKADSKAVTQAVITAFGLNENKNIISSKMHKFLEAELKPYDHLRAEIYDYFKLNNVSYNNIQYQLYSAGEYKKAREIVSNSSNDVPISLDEFTLRRLMEITPEGSFADIFVLLVSKNFTLPVSQELENRFVQCLRHGSKEEIDTLIQCGNAQLNIPKELGPKLLATRYPKSLLQRIISHEMANNQKLSATYLFEVLDKFGNISSWSETEKAILQTLKIEFDIRFGEFFETMNSTPPETLSGLIQELEDNMISRYQLSNVEITPHYVNILHGKNLERLFNSNASLDLILAYIEEYYPFFAKLLWSTKIRQILSLDMAPKVYDLSEDNPSITFTGLIGDSPARLTLRLIYKTVMKLELSNEEVLELFKGFMDAYKLNENDSVNFSEKNLEHIIFEFFKKKKTETTLLFKMHKILVDARVHHTNIQFFQQKILNSLMCESVIKDALGAYESFNSLYNQENYNLVPATYAFLVKHLLIKKETEKAEEVFNRMISDFPQSKMKYNFEDMKKAVEIQSV</sequence>
<name>A0A1E4T288_9ASCO</name>
<gene>
    <name evidence="2" type="ORF">CANARDRAFT_27934</name>
</gene>
<evidence type="ECO:0000313" key="2">
    <source>
        <dbReference type="EMBL" id="ODV85854.1"/>
    </source>
</evidence>
<keyword evidence="3" id="KW-1185">Reference proteome</keyword>
<feature type="region of interest" description="Disordered" evidence="1">
    <location>
        <begin position="1"/>
        <end position="26"/>
    </location>
</feature>
<protein>
    <submittedName>
        <fullName evidence="2">Uncharacterized protein</fullName>
    </submittedName>
</protein>
<dbReference type="EMBL" id="KV453851">
    <property type="protein sequence ID" value="ODV85854.1"/>
    <property type="molecule type" value="Genomic_DNA"/>
</dbReference>
<evidence type="ECO:0000313" key="3">
    <source>
        <dbReference type="Proteomes" id="UP000094801"/>
    </source>
</evidence>
<proteinExistence type="predicted"/>
<organism evidence="2 3">
    <name type="scientific">[Candida] arabinofermentans NRRL YB-2248</name>
    <dbReference type="NCBI Taxonomy" id="983967"/>
    <lineage>
        <taxon>Eukaryota</taxon>
        <taxon>Fungi</taxon>
        <taxon>Dikarya</taxon>
        <taxon>Ascomycota</taxon>
        <taxon>Saccharomycotina</taxon>
        <taxon>Pichiomycetes</taxon>
        <taxon>Pichiales</taxon>
        <taxon>Pichiaceae</taxon>
        <taxon>Ogataea</taxon>
        <taxon>Ogataea/Candida clade</taxon>
    </lineage>
</organism>
<dbReference type="AlphaFoldDB" id="A0A1E4T288"/>